<comment type="caution">
    <text evidence="1">The sequence shown here is derived from an EMBL/GenBank/DDBJ whole genome shotgun (WGS) entry which is preliminary data.</text>
</comment>
<name>A0A645CQD6_9ZZZZ</name>
<dbReference type="AlphaFoldDB" id="A0A645CQD6"/>
<accession>A0A645CQD6</accession>
<reference evidence="1" key="1">
    <citation type="submission" date="2019-08" db="EMBL/GenBank/DDBJ databases">
        <authorList>
            <person name="Kucharzyk K."/>
            <person name="Murdoch R.W."/>
            <person name="Higgins S."/>
            <person name="Loffler F."/>
        </authorList>
    </citation>
    <scope>NUCLEOTIDE SEQUENCE</scope>
</reference>
<proteinExistence type="predicted"/>
<evidence type="ECO:0000313" key="1">
    <source>
        <dbReference type="EMBL" id="MPM78932.1"/>
    </source>
</evidence>
<organism evidence="1">
    <name type="scientific">bioreactor metagenome</name>
    <dbReference type="NCBI Taxonomy" id="1076179"/>
    <lineage>
        <taxon>unclassified sequences</taxon>
        <taxon>metagenomes</taxon>
        <taxon>ecological metagenomes</taxon>
    </lineage>
</organism>
<protein>
    <submittedName>
        <fullName evidence="1">Uncharacterized protein</fullName>
    </submittedName>
</protein>
<dbReference type="EMBL" id="VSSQ01028999">
    <property type="protein sequence ID" value="MPM78932.1"/>
    <property type="molecule type" value="Genomic_DNA"/>
</dbReference>
<gene>
    <name evidence="1" type="ORF">SDC9_125947</name>
</gene>
<sequence length="167" mass="18054">MRFREGFAGTYHDLPFCVAHVTHESPAAHGSHVTPGSGAAEGGSRRTHATICWTRLPFPLNEVRIVPVELLDERRRQVGGTVHHTGHAAFDARFAILTDDELLGRMVVGPRARTLLMSMQVPWSVTLQGVSIVAERLDRVPQSTEDALNGVAILASVAHALTGGPRP</sequence>